<dbReference type="AlphaFoldDB" id="A0A212RBA4"/>
<dbReference type="RefSeq" id="WP_088520343.1">
    <property type="nucleotide sequence ID" value="NZ_FYDG01000003.1"/>
</dbReference>
<reference evidence="2" key="1">
    <citation type="submission" date="2017-06" db="EMBL/GenBank/DDBJ databases">
        <authorList>
            <person name="Varghese N."/>
            <person name="Submissions S."/>
        </authorList>
    </citation>
    <scope>NUCLEOTIDE SEQUENCE [LARGE SCALE GENOMIC DNA]</scope>
    <source>
        <strain evidence="2">DSM 137</strain>
    </source>
</reference>
<dbReference type="Proteomes" id="UP000198418">
    <property type="component" value="Unassembled WGS sequence"/>
</dbReference>
<name>A0A212RBA4_RHOAC</name>
<protein>
    <submittedName>
        <fullName evidence="1">Uncharacterized protein</fullName>
    </submittedName>
</protein>
<proteinExistence type="predicted"/>
<sequence>MSSLTPIVRDTRQRDIVAAVGQTVFNFTAFLIDPLDLVVLWRPDGATDFFSATGYTVALVSGGLSATVTFATPPRPTDGDPSIIVRLIGCRIGNRITDVTRGGALSSAMLERELDAVEITLQELRRDIGAASSLFSNSVTMRQARTWLASQSVAGLSAIYVIDQGVSADIADPLTIQWRHGATMVAGDALYAFIQSTLGLSSSQMGAAFVAMKGLAS</sequence>
<organism evidence="1 2">
    <name type="scientific">Rhodoblastus acidophilus</name>
    <name type="common">Rhodopseudomonas acidophila</name>
    <dbReference type="NCBI Taxonomy" id="1074"/>
    <lineage>
        <taxon>Bacteria</taxon>
        <taxon>Pseudomonadati</taxon>
        <taxon>Pseudomonadota</taxon>
        <taxon>Alphaproteobacteria</taxon>
        <taxon>Hyphomicrobiales</taxon>
        <taxon>Rhodoblastaceae</taxon>
        <taxon>Rhodoblastus</taxon>
    </lineage>
</organism>
<evidence type="ECO:0000313" key="1">
    <source>
        <dbReference type="EMBL" id="SNB69487.1"/>
    </source>
</evidence>
<evidence type="ECO:0000313" key="2">
    <source>
        <dbReference type="Proteomes" id="UP000198418"/>
    </source>
</evidence>
<dbReference type="EMBL" id="FYDG01000003">
    <property type="protein sequence ID" value="SNB69487.1"/>
    <property type="molecule type" value="Genomic_DNA"/>
</dbReference>
<dbReference type="OrthoDB" id="8266335at2"/>
<keyword evidence="2" id="KW-1185">Reference proteome</keyword>
<gene>
    <name evidence="1" type="ORF">SAMN06265338_103227</name>
</gene>
<accession>A0A212RBA4</accession>